<dbReference type="GO" id="GO:0005737">
    <property type="term" value="C:cytoplasm"/>
    <property type="evidence" value="ECO:0007669"/>
    <property type="project" value="TreeGrafter"/>
</dbReference>
<dbReference type="CDD" id="cd12114">
    <property type="entry name" value="A_NRPS_TlmIV_like"/>
    <property type="match status" value="1"/>
</dbReference>
<dbReference type="InterPro" id="IPR000873">
    <property type="entry name" value="AMP-dep_synth/lig_dom"/>
</dbReference>
<dbReference type="InterPro" id="IPR042099">
    <property type="entry name" value="ANL_N_sf"/>
</dbReference>
<keyword evidence="5" id="KW-0596">Phosphopantetheine</keyword>
<keyword evidence="11" id="KW-1185">Reference proteome</keyword>
<dbReference type="PROSITE" id="PS00455">
    <property type="entry name" value="AMP_BINDING"/>
    <property type="match status" value="2"/>
</dbReference>
<dbReference type="InterPro" id="IPR001242">
    <property type="entry name" value="Condensation_dom"/>
</dbReference>
<organism evidence="10 11">
    <name type="scientific">Streptomyces populi</name>
    <dbReference type="NCBI Taxonomy" id="2058924"/>
    <lineage>
        <taxon>Bacteria</taxon>
        <taxon>Bacillati</taxon>
        <taxon>Actinomycetota</taxon>
        <taxon>Actinomycetes</taxon>
        <taxon>Kitasatosporales</taxon>
        <taxon>Streptomycetaceae</taxon>
        <taxon>Streptomyces</taxon>
    </lineage>
</organism>
<dbReference type="PANTHER" id="PTHR45527">
    <property type="entry name" value="NONRIBOSOMAL PEPTIDE SYNTHETASE"/>
    <property type="match status" value="1"/>
</dbReference>
<name>A0A2I0SUT8_9ACTN</name>
<dbReference type="FunFam" id="3.30.559.10:FF:000023">
    <property type="entry name" value="Non-ribosomal peptide synthetase"/>
    <property type="match status" value="1"/>
</dbReference>
<dbReference type="InterPro" id="IPR045851">
    <property type="entry name" value="AMP-bd_C_sf"/>
</dbReference>
<evidence type="ECO:0000313" key="10">
    <source>
        <dbReference type="EMBL" id="PKT73698.1"/>
    </source>
</evidence>
<dbReference type="InterPro" id="IPR057737">
    <property type="entry name" value="Condensation_MtbB-like"/>
</dbReference>
<protein>
    <recommendedName>
        <fullName evidence="4">Phenyloxazoline synthase MbtB</fullName>
    </recommendedName>
    <alternativeName>
        <fullName evidence="8">Mycobactin synthetase protein B</fullName>
    </alternativeName>
</protein>
<keyword evidence="6" id="KW-0597">Phosphoprotein</keyword>
<comment type="similarity">
    <text evidence="3">Belongs to the ATP-dependent AMP-binding enzyme family. MbtB subfamily.</text>
</comment>
<dbReference type="InterPro" id="IPR025110">
    <property type="entry name" value="AMP-bd_C"/>
</dbReference>
<dbReference type="FunFam" id="3.40.50.12780:FF:000012">
    <property type="entry name" value="Non-ribosomal peptide synthetase"/>
    <property type="match status" value="1"/>
</dbReference>
<dbReference type="PROSITE" id="PS50075">
    <property type="entry name" value="CARRIER"/>
    <property type="match status" value="3"/>
</dbReference>
<dbReference type="InterPro" id="IPR020845">
    <property type="entry name" value="AMP-binding_CS"/>
</dbReference>
<comment type="caution">
    <text evidence="10">The sequence shown here is derived from an EMBL/GenBank/DDBJ whole genome shotgun (WGS) entry which is preliminary data.</text>
</comment>
<feature type="domain" description="Carrier" evidence="9">
    <location>
        <begin position="10"/>
        <end position="83"/>
    </location>
</feature>
<dbReference type="InterPro" id="IPR009081">
    <property type="entry name" value="PP-bd_ACP"/>
</dbReference>
<dbReference type="Pfam" id="PF00550">
    <property type="entry name" value="PP-binding"/>
    <property type="match status" value="3"/>
</dbReference>
<dbReference type="FunFam" id="3.30.559.30:FF:000006">
    <property type="entry name" value="Yersiniabactin polyketide/non-ribosomal peptide synthetase"/>
    <property type="match status" value="2"/>
</dbReference>
<dbReference type="Pfam" id="PF00501">
    <property type="entry name" value="AMP-binding"/>
    <property type="match status" value="2"/>
</dbReference>
<dbReference type="GO" id="GO:0000036">
    <property type="term" value="F:acyl carrier activity"/>
    <property type="evidence" value="ECO:0007669"/>
    <property type="project" value="TreeGrafter"/>
</dbReference>
<dbReference type="CDD" id="cd19535">
    <property type="entry name" value="Cyc_NRPS"/>
    <property type="match status" value="2"/>
</dbReference>
<dbReference type="FunFam" id="1.10.1200.10:FF:000016">
    <property type="entry name" value="Non-ribosomal peptide synthase"/>
    <property type="match status" value="1"/>
</dbReference>
<evidence type="ECO:0000256" key="8">
    <source>
        <dbReference type="ARBA" id="ARBA00033440"/>
    </source>
</evidence>
<dbReference type="SUPFAM" id="SSF47336">
    <property type="entry name" value="ACP-like"/>
    <property type="match status" value="3"/>
</dbReference>
<dbReference type="InterPro" id="IPR023213">
    <property type="entry name" value="CAT-like_dom_sf"/>
</dbReference>
<accession>A0A2I0SUT8</accession>
<evidence type="ECO:0000256" key="3">
    <source>
        <dbReference type="ARBA" id="ARBA00007380"/>
    </source>
</evidence>
<evidence type="ECO:0000256" key="5">
    <source>
        <dbReference type="ARBA" id="ARBA00022450"/>
    </source>
</evidence>
<dbReference type="InterPro" id="IPR010071">
    <property type="entry name" value="AA_adenyl_dom"/>
</dbReference>
<dbReference type="GO" id="GO:0044550">
    <property type="term" value="P:secondary metabolite biosynthetic process"/>
    <property type="evidence" value="ECO:0007669"/>
    <property type="project" value="TreeGrafter"/>
</dbReference>
<dbReference type="SUPFAM" id="SSF52777">
    <property type="entry name" value="CoA-dependent acyltransferases"/>
    <property type="match status" value="4"/>
</dbReference>
<gene>
    <name evidence="10" type="ORF">CW362_06465</name>
</gene>
<dbReference type="Gene3D" id="3.40.50.12780">
    <property type="entry name" value="N-terminal domain of ligase-like"/>
    <property type="match status" value="2"/>
</dbReference>
<dbReference type="Gene3D" id="3.30.559.30">
    <property type="entry name" value="Nonribosomal peptide synthetase, condensation domain"/>
    <property type="match status" value="2"/>
</dbReference>
<dbReference type="InterPro" id="IPR029058">
    <property type="entry name" value="AB_hydrolase_fold"/>
</dbReference>
<evidence type="ECO:0000256" key="1">
    <source>
        <dbReference type="ARBA" id="ARBA00001957"/>
    </source>
</evidence>
<dbReference type="SMART" id="SM00823">
    <property type="entry name" value="PKS_PP"/>
    <property type="match status" value="3"/>
</dbReference>
<dbReference type="EMBL" id="PJOS01000008">
    <property type="protein sequence ID" value="PKT73698.1"/>
    <property type="molecule type" value="Genomic_DNA"/>
</dbReference>
<dbReference type="Gene3D" id="3.30.300.30">
    <property type="match status" value="2"/>
</dbReference>
<dbReference type="GO" id="GO:0017000">
    <property type="term" value="P:antibiotic biosynthetic process"/>
    <property type="evidence" value="ECO:0007669"/>
    <property type="project" value="UniProtKB-ARBA"/>
</dbReference>
<dbReference type="PANTHER" id="PTHR45527:SF10">
    <property type="entry name" value="PYOCHELIN SYNTHASE PCHF"/>
    <property type="match status" value="1"/>
</dbReference>
<dbReference type="Pfam" id="PF13193">
    <property type="entry name" value="AMP-binding_C"/>
    <property type="match status" value="2"/>
</dbReference>
<comment type="cofactor">
    <cofactor evidence="1">
        <name>pantetheine 4'-phosphate</name>
        <dbReference type="ChEBI" id="CHEBI:47942"/>
    </cofactor>
</comment>
<sequence length="2200" mass="237228">MTSEVTTGRALSAEEIRDTVAARLELPAAEIGFEEDLVTLGLDSLGMMSLAASWQEAGVEVTFGDLVEEPTVRAWAALLSRTDDGAGPRPGAGEDPAAEAGEFPLAPMQHAYWSGRQPGMPLGTGSHFYFEFDVTADVARWNGAVTALRRGHPMLRAAVGAGGGQRILPECRGLDEVVDLRGLEKPERERRLAELRERLSHQTLPVGDGGGLDVRLALLPAGKGRLFLDIDMIVCDASSFRIVVGDLARHYEDPEAAPSRPALTFPEYRRLVAESDRGPRPADVSYWRDRAEDLPEAPRLPLAAPPERIERVHTVRRHAWLAPETYERFAQHARSNGLTVSMAIAAAYADVLAAWSEEAEFLLNLPVLNRIPVHPEVGRIVGDFTDLLLLRVAPDARRTFVERARAVQEQYRRDAAHAAYGGTSVLRDLARTAAGSNRRAGVVFTSALSLGELFDGATRAVLGTPVWMSSQTSGVWIDLQLIEHENGMLINWETTENLFEAGVPEAMFETFVNRVRLLASQPSAWWESLPVRPPAPQLQARRSANDTRTELPRRALHEEFFRQAAERGHAPAALWGDGETLTYGELAKRALRLAHVLRTAGVTAGDRVVLTLPKGVEQVVAVLAVHALGAAYVPVGTDQPEARRRTVETLAGARCAVVRGPDRDAADGRIAQVDVRCGTDPGKPSLERPVDVPPDAPAYVIFTSGSTGEPKGVELTHAAAHNTVAALNQRYRMRPTDRTLCLSALDFDLSVYDIFGPLTSGGALVLVDDEERRSPETWLRRAAEHRATVLNCVPALLDMALTTARSRPQPGGWPFRLQLLGGDWAGLDLPGRVHALRRDSVFVVLGGTTETAIHSTVQEVVDVDPSWASIPYNVPLPNQCCRIVDEHGNDRPDWVAGELWIGGAGVARGYVGAPESTAAKFLEADGTRWYRTGDRARYRSGAVIEFLGRADLQVKLNGYRVELGEVERALALHPGVRDTVVTPVAGHGGALYALVTPASADTEEVLATAARQVPAYMVPARAVAVDELPLSRNGKVDRAAAGQLLAATLSERMSGAASAPPSGAAQETVAALWAELLGGGPIGRDTNFFHIGGDSLQATRLLAALRREGYDARLGDLFTRPTVSGFAGTLTRVKTPAPGTVPADPARRHEPFPLTDVQRAYWLGRDPDFALGGVASYWYWEFESDRVDLDRLEAAWNRLVRRHEMMRAVLDGAGGQRILPEVPYYRFAVTRTTAADHDKAVTALGDMAQQVLDVTSWPLFDVRAVQREDGRTVFGVGFDYVVLDALSIMTIFTELNTLYAEPDRELPALDLSFRDYLLARRTDPEARARDEEYWLKAIEDLPAAPALPTALDPEHVDRPRFVRDEFHLDRETWAKLRRRTADEGLTASTVVAAAFAEVLAAWSAETSLTLNLTVFDRQDVHPQVGQVVGDFTSLLLLGHHSRPEGSWADTVRRLQGQVWEGIEHRDVSTTWVLQQLARRTGGGQMLMPVVFTSTLGVSADFKDLEFGFGELRRGLSQSPQVALDCQVVERGGGLAVNWDHVEGLYSPGVVPAALEAMRRLLVALADSDWSRPAPPIALPEAQAKVRAEVNDTAVARPARTLHQPVLDVARGTPEAVAVRSASGEALTYAELAERALGVAGHLVSLGARPGETVVVCLPKGPDQVVAVLGVLAAGCAYVPVGVGQPAARRNRIVRSAGARLALVSDGPGSGDDWDEAVRPVPVAEASAAVPVVEPVPVDPAQLAYVIYTSGSTGEPKGVEITHAAAANTIDDVNARYGVGSDDVVLQVSALDFDLSVYDLFGVLAAGGTVVTLTEDVRREAAVWASLAAEHGVTVWNTVPTLLDMLLVACESGPGLPRLRVAIASGDWVGLDLPDRLRAIAPNALLVAMGGATEAAIWSNAHDVTAVDPAWVSIPYGRPLANQRFRVVDAHGRDRPDFVPGELWIGGAGVALGYRGDPDRTAASFVAAGGERWYRTGDLGRYHPSGVLEFLGRRDHQVKVRGHRIELGEIETGLRELPGVASAVAWVDSSAGVRRLAAVVTPEQGTGPAPAEADLLAALAGRLPAHMLPEHLTVVDRLPLNANAKVDRAAVARTYGLRRAAEAAPADDRPRGDTERAVAEVWAVLLEAPGVGRSADFFALGGDSLTATRVIQQFSKRFGVELSLRRLFNHPTVAGIAAVIDAEISSSHRHETSVRLEEGVL</sequence>
<dbReference type="Pfam" id="PF00668">
    <property type="entry name" value="Condensation"/>
    <property type="match status" value="2"/>
</dbReference>
<dbReference type="InterPro" id="IPR006162">
    <property type="entry name" value="Ppantetheine_attach_site"/>
</dbReference>
<dbReference type="NCBIfam" id="TIGR01733">
    <property type="entry name" value="AA-adenyl-dom"/>
    <property type="match status" value="2"/>
</dbReference>
<evidence type="ECO:0000256" key="7">
    <source>
        <dbReference type="ARBA" id="ARBA00022598"/>
    </source>
</evidence>
<evidence type="ECO:0000256" key="6">
    <source>
        <dbReference type="ARBA" id="ARBA00022553"/>
    </source>
</evidence>
<dbReference type="Proteomes" id="UP000236178">
    <property type="component" value="Unassembled WGS sequence"/>
</dbReference>
<dbReference type="Gene3D" id="3.30.559.10">
    <property type="entry name" value="Chloramphenicol acetyltransferase-like domain"/>
    <property type="match status" value="2"/>
</dbReference>
<dbReference type="PROSITE" id="PS00012">
    <property type="entry name" value="PHOSPHOPANTETHEINE"/>
    <property type="match status" value="2"/>
</dbReference>
<evidence type="ECO:0000313" key="11">
    <source>
        <dbReference type="Proteomes" id="UP000236178"/>
    </source>
</evidence>
<dbReference type="GO" id="GO:0031177">
    <property type="term" value="F:phosphopantetheine binding"/>
    <property type="evidence" value="ECO:0007669"/>
    <property type="project" value="InterPro"/>
</dbReference>
<dbReference type="OrthoDB" id="2472181at2"/>
<dbReference type="GO" id="GO:0016874">
    <property type="term" value="F:ligase activity"/>
    <property type="evidence" value="ECO:0007669"/>
    <property type="project" value="UniProtKB-KW"/>
</dbReference>
<feature type="domain" description="Carrier" evidence="9">
    <location>
        <begin position="1060"/>
        <end position="1134"/>
    </location>
</feature>
<dbReference type="InterPro" id="IPR036736">
    <property type="entry name" value="ACP-like_sf"/>
</dbReference>
<proteinExistence type="inferred from homology"/>
<dbReference type="Gene3D" id="3.40.50.1820">
    <property type="entry name" value="alpha/beta hydrolase"/>
    <property type="match status" value="1"/>
</dbReference>
<dbReference type="SUPFAM" id="SSF56801">
    <property type="entry name" value="Acetyl-CoA synthetase-like"/>
    <property type="match status" value="2"/>
</dbReference>
<evidence type="ECO:0000256" key="4">
    <source>
        <dbReference type="ARBA" id="ARBA00016743"/>
    </source>
</evidence>
<reference evidence="10 11" key="1">
    <citation type="submission" date="2017-12" db="EMBL/GenBank/DDBJ databases">
        <title>Streptomyces populusis sp. nov., a novel endophytic actinobacterium isolated from stems of Populus adenopoda Maxim.</title>
        <authorList>
            <person name="Wang Z."/>
        </authorList>
    </citation>
    <scope>NUCLEOTIDE SEQUENCE [LARGE SCALE GENOMIC DNA]</scope>
    <source>
        <strain evidence="10 11">A249</strain>
    </source>
</reference>
<feature type="domain" description="Carrier" evidence="9">
    <location>
        <begin position="2108"/>
        <end position="2183"/>
    </location>
</feature>
<keyword evidence="7" id="KW-0436">Ligase</keyword>
<dbReference type="Gene3D" id="1.10.1200.10">
    <property type="entry name" value="ACP-like"/>
    <property type="match status" value="2"/>
</dbReference>
<comment type="pathway">
    <text evidence="2">Siderophore biosynthesis; mycobactin biosynthesis.</text>
</comment>
<evidence type="ECO:0000256" key="2">
    <source>
        <dbReference type="ARBA" id="ARBA00005102"/>
    </source>
</evidence>
<dbReference type="GO" id="GO:0043041">
    <property type="term" value="P:amino acid activation for nonribosomal peptide biosynthetic process"/>
    <property type="evidence" value="ECO:0007669"/>
    <property type="project" value="TreeGrafter"/>
</dbReference>
<evidence type="ECO:0000259" key="9">
    <source>
        <dbReference type="PROSITE" id="PS50075"/>
    </source>
</evidence>
<dbReference type="RefSeq" id="WP_103548397.1">
    <property type="nucleotide sequence ID" value="NZ_KZ626847.1"/>
</dbReference>
<dbReference type="InterPro" id="IPR020806">
    <property type="entry name" value="PKS_PP-bd"/>
</dbReference>